<dbReference type="GO" id="GO:0005737">
    <property type="term" value="C:cytoplasm"/>
    <property type="evidence" value="ECO:0007669"/>
    <property type="project" value="TreeGrafter"/>
</dbReference>
<comment type="catalytic activity">
    <reaction evidence="9 10 11">
        <text>2-[(2R,5Z)-2-carboxy-4-methylthiazol-5(2H)-ylidene]ethyl phosphate + 4-amino-2-methyl-5-(diphosphooxymethyl)pyrimidine + 2 H(+) = thiamine phosphate + CO2 + diphosphate</text>
        <dbReference type="Rhea" id="RHEA:47844"/>
        <dbReference type="ChEBI" id="CHEBI:15378"/>
        <dbReference type="ChEBI" id="CHEBI:16526"/>
        <dbReference type="ChEBI" id="CHEBI:33019"/>
        <dbReference type="ChEBI" id="CHEBI:37575"/>
        <dbReference type="ChEBI" id="CHEBI:57841"/>
        <dbReference type="ChEBI" id="CHEBI:62899"/>
        <dbReference type="EC" id="2.5.1.3"/>
    </reaction>
</comment>
<reference evidence="15 16" key="1">
    <citation type="journal article" date="2013" name="Genome Announc.">
        <title>Draft Genome Sequence of Desulfotignum phosphitoxidans DSM 13687 Strain FiPS-3.</title>
        <authorList>
            <person name="Poehlein A."/>
            <person name="Daniel R."/>
            <person name="Simeonova D.D."/>
        </authorList>
    </citation>
    <scope>NUCLEOTIDE SEQUENCE [LARGE SCALE GENOMIC DNA]</scope>
    <source>
        <strain evidence="15 16">DSM 13687</strain>
    </source>
</reference>
<feature type="binding site" evidence="10">
    <location>
        <begin position="212"/>
        <end position="216"/>
    </location>
    <ligand>
        <name>4-amino-2-methyl-5-(diphosphooxymethyl)pyrimidine</name>
        <dbReference type="ChEBI" id="CHEBI:57841"/>
    </ligand>
</feature>
<name>S0FYA1_9BACT</name>
<feature type="binding site" evidence="10">
    <location>
        <position position="313"/>
    </location>
    <ligand>
        <name>4-amino-2-methyl-5-(diphosphooxymethyl)pyrimidine</name>
        <dbReference type="ChEBI" id="CHEBI:57841"/>
    </ligand>
</feature>
<comment type="catalytic activity">
    <reaction evidence="8 10 11">
        <text>2-(2-carboxy-4-methylthiazol-5-yl)ethyl phosphate + 4-amino-2-methyl-5-(diphosphooxymethyl)pyrimidine + 2 H(+) = thiamine phosphate + CO2 + diphosphate</text>
        <dbReference type="Rhea" id="RHEA:47848"/>
        <dbReference type="ChEBI" id="CHEBI:15378"/>
        <dbReference type="ChEBI" id="CHEBI:16526"/>
        <dbReference type="ChEBI" id="CHEBI:33019"/>
        <dbReference type="ChEBI" id="CHEBI:37575"/>
        <dbReference type="ChEBI" id="CHEBI:57841"/>
        <dbReference type="ChEBI" id="CHEBI:62890"/>
        <dbReference type="EC" id="2.5.1.3"/>
    </reaction>
</comment>
<gene>
    <name evidence="10 15" type="primary">thiE</name>
    <name evidence="15" type="ORF">Dpo_10c01330</name>
</gene>
<dbReference type="InterPro" id="IPR036206">
    <property type="entry name" value="ThiamineP_synth_sf"/>
</dbReference>
<evidence type="ECO:0000256" key="1">
    <source>
        <dbReference type="ARBA" id="ARBA00003814"/>
    </source>
</evidence>
<comment type="similarity">
    <text evidence="10 11">Belongs to the thiamine-phosphate synthase family.</text>
</comment>
<feature type="binding site" evidence="10">
    <location>
        <begin position="361"/>
        <end position="362"/>
    </location>
    <ligand>
        <name>2-[(2R,5Z)-2-carboxy-4-methylthiazol-5(2H)-ylidene]ethyl phosphate</name>
        <dbReference type="ChEBI" id="CHEBI:62899"/>
    </ligand>
</feature>
<evidence type="ECO:0000256" key="4">
    <source>
        <dbReference type="ARBA" id="ARBA00022723"/>
    </source>
</evidence>
<dbReference type="FunFam" id="3.20.20.70:FF:000096">
    <property type="entry name" value="Thiamine-phosphate synthase"/>
    <property type="match status" value="1"/>
</dbReference>
<evidence type="ECO:0000256" key="3">
    <source>
        <dbReference type="ARBA" id="ARBA00022679"/>
    </source>
</evidence>
<dbReference type="OrthoDB" id="9804286at2"/>
<dbReference type="SUPFAM" id="SSF51391">
    <property type="entry name" value="Thiamin phosphate synthase"/>
    <property type="match status" value="1"/>
</dbReference>
<dbReference type="InterPro" id="IPR000594">
    <property type="entry name" value="ThiF_NAD_FAD-bd"/>
</dbReference>
<keyword evidence="5 10" id="KW-0460">Magnesium</keyword>
<dbReference type="UniPathway" id="UPA00060">
    <property type="reaction ID" value="UER00141"/>
</dbReference>
<dbReference type="InterPro" id="IPR035985">
    <property type="entry name" value="Ubiquitin-activating_enz"/>
</dbReference>
<evidence type="ECO:0000313" key="15">
    <source>
        <dbReference type="EMBL" id="EMS78139.1"/>
    </source>
</evidence>
<feature type="binding site" evidence="10">
    <location>
        <position position="246"/>
    </location>
    <ligand>
        <name>4-amino-2-methyl-5-(diphosphooxymethyl)pyrimidine</name>
        <dbReference type="ChEBI" id="CHEBI:57841"/>
    </ligand>
</feature>
<dbReference type="GO" id="GO:0009229">
    <property type="term" value="P:thiamine diphosphate biosynthetic process"/>
    <property type="evidence" value="ECO:0007669"/>
    <property type="project" value="UniProtKB-UniRule"/>
</dbReference>
<dbReference type="Gene3D" id="3.20.20.70">
    <property type="entry name" value="Aldolase class I"/>
    <property type="match status" value="1"/>
</dbReference>
<evidence type="ECO:0000256" key="10">
    <source>
        <dbReference type="HAMAP-Rule" id="MF_00097"/>
    </source>
</evidence>
<comment type="function">
    <text evidence="1 10">Condenses 4-methyl-5-(beta-hydroxyethyl)thiazole monophosphate (THZ-P) and 2-methyl-4-amino-5-hydroxymethyl pyrimidine pyrophosphate (HMP-PP) to form thiamine monophosphate (TMP).</text>
</comment>
<sequence>MKIGIAGVGGIGSNVARHLAQAGMPHLKVVDFDGVVPDNLNRQFYSMDQVGCPKVDSLKQNLQNIHPAIRVETLNLRLGPDNMARIFSDCDGVVEGLDDPGTKKQLMEALADAGIPVVSASGIAGQDMDGIAVRTMGNCHIVGDFSTDIAHALLFPPKIAMIAARMAQIVLKLKQTIFPKGIYGILGEAFSLGRSNVTMAEQLVDTGIDILQYREKPGTKDRKTMLEECEKIRKITADAHVPFIINDFLDIAMIIGADGVHMGQTDLPVRAVKQLAPRLLVGCSTHSPAQAAQAMADGADYIGVGPLFATQTKEDVCEAVGLEYLEYVSANLDIPFVAIGGIKRHNLADVVSKGAKTVCLVTEIISARDIGKRMQEIRQVMQRVS</sequence>
<evidence type="ECO:0000256" key="2">
    <source>
        <dbReference type="ARBA" id="ARBA00005165"/>
    </source>
</evidence>
<dbReference type="GO" id="GO:0000287">
    <property type="term" value="F:magnesium ion binding"/>
    <property type="evidence" value="ECO:0007669"/>
    <property type="project" value="UniProtKB-UniRule"/>
</dbReference>
<dbReference type="RefSeq" id="WP_006967951.1">
    <property type="nucleotide sequence ID" value="NZ_APJX01000010.1"/>
</dbReference>
<dbReference type="Pfam" id="PF02581">
    <property type="entry name" value="TMP-TENI"/>
    <property type="match status" value="1"/>
</dbReference>
<dbReference type="CDD" id="cd00564">
    <property type="entry name" value="TMP_TenI"/>
    <property type="match status" value="1"/>
</dbReference>
<dbReference type="InterPro" id="IPR013785">
    <property type="entry name" value="Aldolase_TIM"/>
</dbReference>
<organism evidence="15 16">
    <name type="scientific">Desulfotignum phosphitoxidans DSM 13687</name>
    <dbReference type="NCBI Taxonomy" id="1286635"/>
    <lineage>
        <taxon>Bacteria</taxon>
        <taxon>Pseudomonadati</taxon>
        <taxon>Thermodesulfobacteriota</taxon>
        <taxon>Desulfobacteria</taxon>
        <taxon>Desulfobacterales</taxon>
        <taxon>Desulfobacteraceae</taxon>
        <taxon>Desulfotignum</taxon>
    </lineage>
</organism>
<comment type="catalytic activity">
    <reaction evidence="7 10 11">
        <text>4-methyl-5-(2-phosphooxyethyl)-thiazole + 4-amino-2-methyl-5-(diphosphooxymethyl)pyrimidine + H(+) = thiamine phosphate + diphosphate</text>
        <dbReference type="Rhea" id="RHEA:22328"/>
        <dbReference type="ChEBI" id="CHEBI:15378"/>
        <dbReference type="ChEBI" id="CHEBI:33019"/>
        <dbReference type="ChEBI" id="CHEBI:37575"/>
        <dbReference type="ChEBI" id="CHEBI:57841"/>
        <dbReference type="ChEBI" id="CHEBI:58296"/>
        <dbReference type="EC" id="2.5.1.3"/>
    </reaction>
</comment>
<dbReference type="PANTHER" id="PTHR20857">
    <property type="entry name" value="THIAMINE-PHOSPHATE PYROPHOSPHORYLASE"/>
    <property type="match status" value="1"/>
</dbReference>
<feature type="binding site" evidence="10">
    <location>
        <begin position="310"/>
        <end position="312"/>
    </location>
    <ligand>
        <name>2-[(2R,5Z)-2-carboxy-4-methylthiazol-5(2H)-ylidene]ethyl phosphate</name>
        <dbReference type="ChEBI" id="CHEBI:62899"/>
    </ligand>
</feature>
<feature type="domain" description="Thiamine phosphate synthase/TenI" evidence="14">
    <location>
        <begin position="183"/>
        <end position="364"/>
    </location>
</feature>
<evidence type="ECO:0000256" key="9">
    <source>
        <dbReference type="ARBA" id="ARBA00047883"/>
    </source>
</evidence>
<evidence type="ECO:0000256" key="5">
    <source>
        <dbReference type="ARBA" id="ARBA00022842"/>
    </source>
</evidence>
<accession>S0FYA1</accession>
<dbReference type="NCBIfam" id="TIGR00693">
    <property type="entry name" value="thiE"/>
    <property type="match status" value="1"/>
</dbReference>
<evidence type="ECO:0000259" key="14">
    <source>
        <dbReference type="Pfam" id="PF02581"/>
    </source>
</evidence>
<comment type="pathway">
    <text evidence="2 10 12">Cofactor biosynthesis; thiamine diphosphate biosynthesis; thiamine phosphate from 4-amino-2-methyl-5-diphosphomethylpyrimidine and 4-methyl-5-(2-phosphoethyl)-thiazole: step 1/1.</text>
</comment>
<feature type="binding site" evidence="10">
    <location>
        <position position="284"/>
    </location>
    <ligand>
        <name>4-amino-2-methyl-5-(diphosphooxymethyl)pyrimidine</name>
        <dbReference type="ChEBI" id="CHEBI:57841"/>
    </ligand>
</feature>
<evidence type="ECO:0000256" key="7">
    <source>
        <dbReference type="ARBA" id="ARBA00047334"/>
    </source>
</evidence>
<keyword evidence="6 10" id="KW-0784">Thiamine biosynthesis</keyword>
<dbReference type="AlphaFoldDB" id="S0FYA1"/>
<dbReference type="GO" id="GO:0004789">
    <property type="term" value="F:thiamine-phosphate diphosphorylase activity"/>
    <property type="evidence" value="ECO:0007669"/>
    <property type="project" value="UniProtKB-UniRule"/>
</dbReference>
<evidence type="ECO:0000256" key="12">
    <source>
        <dbReference type="RuleBase" id="RU004253"/>
    </source>
</evidence>
<dbReference type="HAMAP" id="MF_00097">
    <property type="entry name" value="TMP_synthase"/>
    <property type="match status" value="1"/>
</dbReference>
<dbReference type="GO" id="GO:0008641">
    <property type="term" value="F:ubiquitin-like modifier activating enzyme activity"/>
    <property type="evidence" value="ECO:0007669"/>
    <property type="project" value="InterPro"/>
</dbReference>
<dbReference type="InterPro" id="IPR022998">
    <property type="entry name" value="ThiamineP_synth_TenI"/>
</dbReference>
<feature type="binding site" evidence="10">
    <location>
        <position position="341"/>
    </location>
    <ligand>
        <name>2-[(2R,5Z)-2-carboxy-4-methylthiazol-5(2H)-ylidene]ethyl phosphate</name>
        <dbReference type="ChEBI" id="CHEBI:62899"/>
    </ligand>
</feature>
<dbReference type="Pfam" id="PF00899">
    <property type="entry name" value="ThiF"/>
    <property type="match status" value="1"/>
</dbReference>
<feature type="domain" description="THIF-type NAD/FAD binding fold" evidence="13">
    <location>
        <begin position="2"/>
        <end position="124"/>
    </location>
</feature>
<feature type="binding site" evidence="10">
    <location>
        <position position="266"/>
    </location>
    <ligand>
        <name>Mg(2+)</name>
        <dbReference type="ChEBI" id="CHEBI:18420"/>
    </ligand>
</feature>
<evidence type="ECO:0000256" key="8">
    <source>
        <dbReference type="ARBA" id="ARBA00047851"/>
    </source>
</evidence>
<keyword evidence="3 10" id="KW-0808">Transferase</keyword>
<comment type="cofactor">
    <cofactor evidence="10">
        <name>Mg(2+)</name>
        <dbReference type="ChEBI" id="CHEBI:18420"/>
    </cofactor>
    <text evidence="10">Binds 1 Mg(2+) ion per subunit.</text>
</comment>
<dbReference type="Proteomes" id="UP000014216">
    <property type="component" value="Unassembled WGS sequence"/>
</dbReference>
<dbReference type="PANTHER" id="PTHR20857:SF15">
    <property type="entry name" value="THIAMINE-PHOSPHATE SYNTHASE"/>
    <property type="match status" value="1"/>
</dbReference>
<evidence type="ECO:0000259" key="13">
    <source>
        <dbReference type="Pfam" id="PF00899"/>
    </source>
</evidence>
<keyword evidence="16" id="KW-1185">Reference proteome</keyword>
<keyword evidence="4 10" id="KW-0479">Metal-binding</keyword>
<dbReference type="PATRIC" id="fig|1286635.3.peg.3976"/>
<dbReference type="EMBL" id="APJX01000010">
    <property type="protein sequence ID" value="EMS78139.1"/>
    <property type="molecule type" value="Genomic_DNA"/>
</dbReference>
<proteinExistence type="inferred from homology"/>
<dbReference type="NCBIfam" id="NF006395">
    <property type="entry name" value="PRK08644.1"/>
    <property type="match status" value="1"/>
</dbReference>
<dbReference type="InterPro" id="IPR034291">
    <property type="entry name" value="TMP_synthase"/>
</dbReference>
<dbReference type="SUPFAM" id="SSF69572">
    <property type="entry name" value="Activating enzymes of the ubiquitin-like proteins"/>
    <property type="match status" value="1"/>
</dbReference>
<evidence type="ECO:0000256" key="6">
    <source>
        <dbReference type="ARBA" id="ARBA00022977"/>
    </source>
</evidence>
<evidence type="ECO:0000256" key="11">
    <source>
        <dbReference type="RuleBase" id="RU003826"/>
    </source>
</evidence>
<dbReference type="EC" id="2.5.1.3" evidence="10"/>
<protein>
    <recommendedName>
        <fullName evidence="10">Thiamine-phosphate synthase</fullName>
        <shortName evidence="10">TP synthase</shortName>
        <shortName evidence="10">TPS</shortName>
        <ecNumber evidence="10">2.5.1.3</ecNumber>
    </recommendedName>
    <alternativeName>
        <fullName evidence="10">Thiamine-phosphate pyrophosphorylase</fullName>
        <shortName evidence="10">TMP pyrophosphorylase</shortName>
        <shortName evidence="10">TMP-PPase</shortName>
    </alternativeName>
</protein>
<comment type="caution">
    <text evidence="15">The sequence shown here is derived from an EMBL/GenBank/DDBJ whole genome shotgun (WGS) entry which is preliminary data.</text>
</comment>
<evidence type="ECO:0000313" key="16">
    <source>
        <dbReference type="Proteomes" id="UP000014216"/>
    </source>
</evidence>
<dbReference type="GO" id="GO:0009228">
    <property type="term" value="P:thiamine biosynthetic process"/>
    <property type="evidence" value="ECO:0007669"/>
    <property type="project" value="UniProtKB-KW"/>
</dbReference>
<dbReference type="Gene3D" id="3.40.50.720">
    <property type="entry name" value="NAD(P)-binding Rossmann-like Domain"/>
    <property type="match status" value="1"/>
</dbReference>
<feature type="binding site" evidence="10">
    <location>
        <position position="247"/>
    </location>
    <ligand>
        <name>Mg(2+)</name>
        <dbReference type="ChEBI" id="CHEBI:18420"/>
    </ligand>
</feature>